<proteinExistence type="predicted"/>
<name>A0ACC1HI75_9FUNG</name>
<reference evidence="1" key="1">
    <citation type="submission" date="2022-06" db="EMBL/GenBank/DDBJ databases">
        <title>Phylogenomic reconstructions and comparative analyses of Kickxellomycotina fungi.</title>
        <authorList>
            <person name="Reynolds N.K."/>
            <person name="Stajich J.E."/>
            <person name="Barry K."/>
            <person name="Grigoriev I.V."/>
            <person name="Crous P."/>
            <person name="Smith M.E."/>
        </authorList>
    </citation>
    <scope>NUCLEOTIDE SEQUENCE</scope>
    <source>
        <strain evidence="1">RSA 2271</strain>
    </source>
</reference>
<evidence type="ECO:0000313" key="2">
    <source>
        <dbReference type="Proteomes" id="UP001145114"/>
    </source>
</evidence>
<protein>
    <submittedName>
        <fullName evidence="1">Mitochondrial import inner membrane translocase subunit tim8</fullName>
    </submittedName>
</protein>
<sequence>MSAEFDEKAQAEITKFLEAENAKAQMQSTIHEFTGRCWDKCISNASSSRLDGTERACLQNCVNRDYRTVDNNEKDGVPACLA</sequence>
<keyword evidence="2" id="KW-1185">Reference proteome</keyword>
<evidence type="ECO:0000313" key="1">
    <source>
        <dbReference type="EMBL" id="KAJ1673599.1"/>
    </source>
</evidence>
<comment type="caution">
    <text evidence="1">The sequence shown here is derived from an EMBL/GenBank/DDBJ whole genome shotgun (WGS) entry which is preliminary data.</text>
</comment>
<organism evidence="1 2">
    <name type="scientific">Spiromyces aspiralis</name>
    <dbReference type="NCBI Taxonomy" id="68401"/>
    <lineage>
        <taxon>Eukaryota</taxon>
        <taxon>Fungi</taxon>
        <taxon>Fungi incertae sedis</taxon>
        <taxon>Zoopagomycota</taxon>
        <taxon>Kickxellomycotina</taxon>
        <taxon>Kickxellomycetes</taxon>
        <taxon>Kickxellales</taxon>
        <taxon>Kickxellaceae</taxon>
        <taxon>Spiromyces</taxon>
    </lineage>
</organism>
<dbReference type="Proteomes" id="UP001145114">
    <property type="component" value="Unassembled WGS sequence"/>
</dbReference>
<dbReference type="EMBL" id="JAMZIH010006765">
    <property type="protein sequence ID" value="KAJ1673599.1"/>
    <property type="molecule type" value="Genomic_DNA"/>
</dbReference>
<gene>
    <name evidence="1" type="primary">TIM8</name>
    <name evidence="1" type="ORF">EV182_004919</name>
</gene>
<accession>A0ACC1HI75</accession>